<dbReference type="InterPro" id="IPR029044">
    <property type="entry name" value="Nucleotide-diphossugar_trans"/>
</dbReference>
<reference evidence="1" key="1">
    <citation type="submission" date="2019-11" db="EMBL/GenBank/DDBJ databases">
        <authorList>
            <person name="Feng L."/>
        </authorList>
    </citation>
    <scope>NUCLEOTIDE SEQUENCE</scope>
    <source>
        <strain evidence="1">PclaraLFYP37</strain>
    </source>
</reference>
<dbReference type="Pfam" id="PF13704">
    <property type="entry name" value="Glyco_tranf_2_4"/>
    <property type="match status" value="1"/>
</dbReference>
<dbReference type="AlphaFoldDB" id="A0A6N3EQC5"/>
<protein>
    <recommendedName>
        <fullName evidence="2">Glycosyl transferase family 2</fullName>
    </recommendedName>
</protein>
<evidence type="ECO:0000313" key="1">
    <source>
        <dbReference type="EMBL" id="VYU41984.1"/>
    </source>
</evidence>
<dbReference type="EMBL" id="CACRUT010000016">
    <property type="protein sequence ID" value="VYU41984.1"/>
    <property type="molecule type" value="Genomic_DNA"/>
</dbReference>
<dbReference type="GeneID" id="93556497"/>
<name>A0A6N3EQC5_9BACT</name>
<proteinExistence type="predicted"/>
<evidence type="ECO:0008006" key="2">
    <source>
        <dbReference type="Google" id="ProtNLM"/>
    </source>
</evidence>
<dbReference type="Gene3D" id="3.90.550.10">
    <property type="entry name" value="Spore Coat Polysaccharide Biosynthesis Protein SpsA, Chain A"/>
    <property type="match status" value="1"/>
</dbReference>
<accession>A0A6N3EQC5</accession>
<dbReference type="SUPFAM" id="SSF53448">
    <property type="entry name" value="Nucleotide-diphospho-sugar transferases"/>
    <property type="match status" value="1"/>
</dbReference>
<sequence>MTSKVNRYIFHKIVCAVRDLPRTFRRLPTPRLIMTLLVKNEEELLEKNLLFHKAMGVDAFIVTDNNSADGTYGIIEKYRRKGWVVDVIRETATGYEQKEWVDRMIWRAKTSFGADWVINADADEFWYAPSGSLKKELSKSRANVLTCEVRSMYPEEDKPFWQWSKAVRPVTDLEAYDLSLYSLFERQNRKVIHRTDGYLQISMGNHKVRMLPQYAKSSAIRVYHYNVRGRRQFMDKMVNGGVQLKEHKGRHGGRHWRYFYRLYKEGLLEEEYDRVIGKPHFEELCKCGYIYADETIRDVFNSIN</sequence>
<organism evidence="1">
    <name type="scientific">Paraprevotella clara</name>
    <dbReference type="NCBI Taxonomy" id="454154"/>
    <lineage>
        <taxon>Bacteria</taxon>
        <taxon>Pseudomonadati</taxon>
        <taxon>Bacteroidota</taxon>
        <taxon>Bacteroidia</taxon>
        <taxon>Bacteroidales</taxon>
        <taxon>Prevotellaceae</taxon>
        <taxon>Paraprevotella</taxon>
    </lineage>
</organism>
<dbReference type="RefSeq" id="WP_407946599.1">
    <property type="nucleotide sequence ID" value="NZ_AP025941.1"/>
</dbReference>
<gene>
    <name evidence="1" type="ORF">PCLFYP37_02828</name>
</gene>